<keyword evidence="2" id="KW-0378">Hydrolase</keyword>
<gene>
    <name evidence="2" type="ORF">KSV97_09865</name>
    <name evidence="3" type="ORF">KSW06_09795</name>
</gene>
<comment type="caution">
    <text evidence="2">The sequence shown here is derived from an EMBL/GenBank/DDBJ whole genome shotgun (WGS) entry which is preliminary data.</text>
</comment>
<reference evidence="2 5" key="1">
    <citation type="submission" date="2021-06" db="EMBL/GenBank/DDBJ databases">
        <title>Collection of gut derived symbiotic bacterial strains cultured from healthy donors.</title>
        <authorList>
            <person name="Lin H."/>
            <person name="Littmann E."/>
            <person name="Pamer E.G."/>
        </authorList>
    </citation>
    <scope>NUCLEOTIDE SEQUENCE</scope>
    <source>
        <strain evidence="3 5">MSK.21.70</strain>
        <strain evidence="2">MSK.21.82</strain>
    </source>
</reference>
<dbReference type="EMBL" id="JAHOEF010000083">
    <property type="protein sequence ID" value="MBV3383509.1"/>
    <property type="molecule type" value="Genomic_DNA"/>
</dbReference>
<dbReference type="PANTHER" id="PTHR11614">
    <property type="entry name" value="PHOSPHOLIPASE-RELATED"/>
    <property type="match status" value="1"/>
</dbReference>
<dbReference type="InterPro" id="IPR022742">
    <property type="entry name" value="Hydrolase_4"/>
</dbReference>
<evidence type="ECO:0000259" key="1">
    <source>
        <dbReference type="Pfam" id="PF12146"/>
    </source>
</evidence>
<evidence type="ECO:0000313" key="2">
    <source>
        <dbReference type="EMBL" id="MBV3383509.1"/>
    </source>
</evidence>
<dbReference type="RefSeq" id="WP_217748183.1">
    <property type="nucleotide sequence ID" value="NZ_JAHOEB010000084.1"/>
</dbReference>
<dbReference type="InterPro" id="IPR051044">
    <property type="entry name" value="MAG_DAG_Lipase"/>
</dbReference>
<evidence type="ECO:0000313" key="3">
    <source>
        <dbReference type="EMBL" id="MBV3393532.1"/>
    </source>
</evidence>
<feature type="domain" description="Serine aminopeptidase S33" evidence="1">
    <location>
        <begin position="25"/>
        <end position="285"/>
    </location>
</feature>
<dbReference type="Proteomes" id="UP001196408">
    <property type="component" value="Unassembled WGS sequence"/>
</dbReference>
<dbReference type="Proteomes" id="UP001197492">
    <property type="component" value="Unassembled WGS sequence"/>
</dbReference>
<keyword evidence="5" id="KW-1185">Reference proteome</keyword>
<dbReference type="AlphaFoldDB" id="A0AAW4MVK4"/>
<dbReference type="GO" id="GO:0016787">
    <property type="term" value="F:hydrolase activity"/>
    <property type="evidence" value="ECO:0007669"/>
    <property type="project" value="UniProtKB-KW"/>
</dbReference>
<sequence>MIIETLLSKRDQLPLELAIIEPEGEAIGIIQLIHGMSEHKERYYDFMSYLSQQGYICAIHDHRGHGASVKDTSHLGYFYTNDITYIVDDAYLVTEYLKNRYPTLNISIFSHSMGTLVARNYLKKYEKHIEKIVLCGPPTENKLVDLALFAGKLTGLFYKDYKPNKILNRLSVGYYNKGYKTENEWICSNLQTVYEYNTDPLCGFTFTTSGFMNLFQLLKSAFIKEDWIPQNSSLPIFLIAGVDDPVIQGKQKFNELEEFLKEVGYQNIKSKLYKDKRHELLNETNKEVVYKDVLDFFYAN</sequence>
<organism evidence="2 4">
    <name type="scientific">Catenibacterium mitsuokai</name>
    <dbReference type="NCBI Taxonomy" id="100886"/>
    <lineage>
        <taxon>Bacteria</taxon>
        <taxon>Bacillati</taxon>
        <taxon>Bacillota</taxon>
        <taxon>Erysipelotrichia</taxon>
        <taxon>Erysipelotrichales</taxon>
        <taxon>Coprobacillaceae</taxon>
        <taxon>Catenibacterium</taxon>
    </lineage>
</organism>
<evidence type="ECO:0000313" key="5">
    <source>
        <dbReference type="Proteomes" id="UP001197492"/>
    </source>
</evidence>
<proteinExistence type="predicted"/>
<accession>A0AAW4MVK4</accession>
<dbReference type="Pfam" id="PF12146">
    <property type="entry name" value="Hydrolase_4"/>
    <property type="match status" value="1"/>
</dbReference>
<evidence type="ECO:0000313" key="4">
    <source>
        <dbReference type="Proteomes" id="UP001196408"/>
    </source>
</evidence>
<dbReference type="EMBL" id="JAHOEL010000082">
    <property type="protein sequence ID" value="MBV3393532.1"/>
    <property type="molecule type" value="Genomic_DNA"/>
</dbReference>
<name>A0AAW4MVK4_9FIRM</name>
<protein>
    <submittedName>
        <fullName evidence="2">Alpha/beta hydrolase</fullName>
    </submittedName>
</protein>